<evidence type="ECO:0000256" key="3">
    <source>
        <dbReference type="ARBA" id="ARBA00022692"/>
    </source>
</evidence>
<evidence type="ECO:0000256" key="5">
    <source>
        <dbReference type="ARBA" id="ARBA00023136"/>
    </source>
</evidence>
<dbReference type="GO" id="GO:0005886">
    <property type="term" value="C:plasma membrane"/>
    <property type="evidence" value="ECO:0007669"/>
    <property type="project" value="UniProtKB-SubCell"/>
</dbReference>
<evidence type="ECO:0000256" key="1">
    <source>
        <dbReference type="ARBA" id="ARBA00004651"/>
    </source>
</evidence>
<organism evidence="7">
    <name type="scientific">hydrothermal vent metagenome</name>
    <dbReference type="NCBI Taxonomy" id="652676"/>
    <lineage>
        <taxon>unclassified sequences</taxon>
        <taxon>metagenomes</taxon>
        <taxon>ecological metagenomes</taxon>
    </lineage>
</organism>
<dbReference type="InterPro" id="IPR016181">
    <property type="entry name" value="Acyl_CoA_acyltransferase"/>
</dbReference>
<comment type="subcellular location">
    <subcellularLocation>
        <location evidence="1">Cell membrane</location>
        <topology evidence="1">Multi-pass membrane protein</topology>
    </subcellularLocation>
</comment>
<dbReference type="GO" id="GO:0055091">
    <property type="term" value="P:phospholipid homeostasis"/>
    <property type="evidence" value="ECO:0007669"/>
    <property type="project" value="TreeGrafter"/>
</dbReference>
<keyword evidence="4" id="KW-1133">Transmembrane helix</keyword>
<dbReference type="GO" id="GO:0016755">
    <property type="term" value="F:aminoacyltransferase activity"/>
    <property type="evidence" value="ECO:0007669"/>
    <property type="project" value="TreeGrafter"/>
</dbReference>
<dbReference type="Pfam" id="PF09924">
    <property type="entry name" value="LPG_synthase_C"/>
    <property type="match status" value="1"/>
</dbReference>
<sequence>HAERFLRSLLLLPLFVLGVQGWLFFRLPHPDDSRPDNAALVAAGEFLNHYGGSPFAHLILAGDKQLFYAADERVLIPYARIRHRLVALGDPDGDSAVFRDAIEAFYNFADQHDLEPVFYEVSETCLGLYHDLGFKLFKLGERALVSTATFTLAGKQRGSLRRSVNQAERAGVSMMLEHPLSEALWQELQAVSDAWLDSKHTAEKGFSLGRFDRDYLQRSPLALIRQGEQVVAFASLMPAYGSREQLAIDLMRSLPTAPKGSMDFLFVRLIEHARDSGYRYFELGVAPLSGVGQSRYACVSEKVARLAFEHGNRFYSYKGLRSFKEKFGPEWQGVYLAYRSRSPLPGLLLDIAALIGGGYRRLMSR</sequence>
<evidence type="ECO:0000259" key="6">
    <source>
        <dbReference type="Pfam" id="PF09924"/>
    </source>
</evidence>
<keyword evidence="3" id="KW-0812">Transmembrane</keyword>
<dbReference type="EMBL" id="UOFK01000266">
    <property type="protein sequence ID" value="VAW81571.1"/>
    <property type="molecule type" value="Genomic_DNA"/>
</dbReference>
<proteinExistence type="predicted"/>
<evidence type="ECO:0000256" key="2">
    <source>
        <dbReference type="ARBA" id="ARBA00022475"/>
    </source>
</evidence>
<accession>A0A3B0YQ58</accession>
<protein>
    <recommendedName>
        <fullName evidence="6">Phosphatidylglycerol lysyltransferase C-terminal domain-containing protein</fullName>
    </recommendedName>
</protein>
<evidence type="ECO:0000256" key="4">
    <source>
        <dbReference type="ARBA" id="ARBA00022989"/>
    </source>
</evidence>
<dbReference type="PANTHER" id="PTHR34697">
    <property type="entry name" value="PHOSPHATIDYLGLYCEROL LYSYLTRANSFERASE"/>
    <property type="match status" value="1"/>
</dbReference>
<gene>
    <name evidence="7" type="ORF">MNBD_GAMMA13-386</name>
</gene>
<dbReference type="PANTHER" id="PTHR34697:SF2">
    <property type="entry name" value="PHOSPHATIDYLGLYCEROL LYSYLTRANSFERASE"/>
    <property type="match status" value="1"/>
</dbReference>
<keyword evidence="5" id="KW-0472">Membrane</keyword>
<dbReference type="SUPFAM" id="SSF55729">
    <property type="entry name" value="Acyl-CoA N-acyltransferases (Nat)"/>
    <property type="match status" value="1"/>
</dbReference>
<evidence type="ECO:0000313" key="7">
    <source>
        <dbReference type="EMBL" id="VAW81571.1"/>
    </source>
</evidence>
<name>A0A3B0YQ58_9ZZZZ</name>
<dbReference type="AlphaFoldDB" id="A0A3B0YQ58"/>
<feature type="non-terminal residue" evidence="7">
    <location>
        <position position="1"/>
    </location>
</feature>
<reference evidence="7" key="1">
    <citation type="submission" date="2018-06" db="EMBL/GenBank/DDBJ databases">
        <authorList>
            <person name="Zhirakovskaya E."/>
        </authorList>
    </citation>
    <scope>NUCLEOTIDE SEQUENCE</scope>
</reference>
<keyword evidence="2" id="KW-1003">Cell membrane</keyword>
<dbReference type="InterPro" id="IPR051211">
    <property type="entry name" value="PG_lysyltransferase"/>
</dbReference>
<feature type="domain" description="Phosphatidylglycerol lysyltransferase C-terminal" evidence="6">
    <location>
        <begin position="46"/>
        <end position="338"/>
    </location>
</feature>
<dbReference type="InterPro" id="IPR024320">
    <property type="entry name" value="LPG_synthase_C"/>
</dbReference>